<dbReference type="GO" id="GO:0005615">
    <property type="term" value="C:extracellular space"/>
    <property type="evidence" value="ECO:0007669"/>
    <property type="project" value="TreeGrafter"/>
</dbReference>
<name>A0A267FCV3_9PLAT</name>
<dbReference type="Gene3D" id="3.90.215.10">
    <property type="entry name" value="Gamma Fibrinogen, chain A, domain 1"/>
    <property type="match status" value="1"/>
</dbReference>
<comment type="caution">
    <text evidence="3">The sequence shown here is derived from an EMBL/GenBank/DDBJ whole genome shotgun (WGS) entry which is preliminary data.</text>
</comment>
<accession>A0A267FCV3</accession>
<dbReference type="PANTHER" id="PTHR19143">
    <property type="entry name" value="FIBRINOGEN/TENASCIN/ANGIOPOEITIN"/>
    <property type="match status" value="1"/>
</dbReference>
<dbReference type="SUPFAM" id="SSF56496">
    <property type="entry name" value="Fibrinogen C-terminal domain-like"/>
    <property type="match status" value="1"/>
</dbReference>
<dbReference type="PANTHER" id="PTHR19143:SF462">
    <property type="entry name" value="APPLE DOMAIN-CONTAINING PROTEIN"/>
    <property type="match status" value="1"/>
</dbReference>
<dbReference type="AlphaFoldDB" id="A0A267FCV3"/>
<evidence type="ECO:0000313" key="4">
    <source>
        <dbReference type="Proteomes" id="UP000215902"/>
    </source>
</evidence>
<organism evidence="3 4">
    <name type="scientific">Macrostomum lignano</name>
    <dbReference type="NCBI Taxonomy" id="282301"/>
    <lineage>
        <taxon>Eukaryota</taxon>
        <taxon>Metazoa</taxon>
        <taxon>Spiralia</taxon>
        <taxon>Lophotrochozoa</taxon>
        <taxon>Platyhelminthes</taxon>
        <taxon>Rhabditophora</taxon>
        <taxon>Macrostomorpha</taxon>
        <taxon>Macrostomida</taxon>
        <taxon>Macrostomidae</taxon>
        <taxon>Macrostomum</taxon>
    </lineage>
</organism>
<dbReference type="EMBL" id="NIVC01001159">
    <property type="protein sequence ID" value="PAA71533.1"/>
    <property type="molecule type" value="Genomic_DNA"/>
</dbReference>
<keyword evidence="4" id="KW-1185">Reference proteome</keyword>
<proteinExistence type="predicted"/>
<dbReference type="InterPro" id="IPR014716">
    <property type="entry name" value="Fibrinogen_a/b/g_C_1"/>
</dbReference>
<dbReference type="Proteomes" id="UP000215902">
    <property type="component" value="Unassembled WGS sequence"/>
</dbReference>
<dbReference type="InterPro" id="IPR036056">
    <property type="entry name" value="Fibrinogen-like_C"/>
</dbReference>
<dbReference type="Pfam" id="PF00147">
    <property type="entry name" value="Fibrinogen_C"/>
    <property type="match status" value="1"/>
</dbReference>
<dbReference type="PROSITE" id="PS51406">
    <property type="entry name" value="FIBRINOGEN_C_2"/>
    <property type="match status" value="1"/>
</dbReference>
<dbReference type="InterPro" id="IPR002181">
    <property type="entry name" value="Fibrinogen_a/b/g_C_dom"/>
</dbReference>
<gene>
    <name evidence="3" type="ORF">BOX15_Mlig031549g1</name>
</gene>
<feature type="domain" description="Fibrinogen C-terminal" evidence="2">
    <location>
        <begin position="64"/>
        <end position="302"/>
    </location>
</feature>
<dbReference type="OrthoDB" id="6345539at2759"/>
<dbReference type="InterPro" id="IPR050373">
    <property type="entry name" value="Fibrinogen_C-term_domain"/>
</dbReference>
<dbReference type="STRING" id="282301.A0A267FCV3"/>
<dbReference type="SMART" id="SM00186">
    <property type="entry name" value="FBG"/>
    <property type="match status" value="1"/>
</dbReference>
<protein>
    <recommendedName>
        <fullName evidence="2">Fibrinogen C-terminal domain-containing protein</fullName>
    </recommendedName>
</protein>
<keyword evidence="1" id="KW-0732">Signal</keyword>
<evidence type="ECO:0000259" key="2">
    <source>
        <dbReference type="PROSITE" id="PS51406"/>
    </source>
</evidence>
<evidence type="ECO:0000256" key="1">
    <source>
        <dbReference type="SAM" id="SignalP"/>
    </source>
</evidence>
<feature type="signal peptide" evidence="1">
    <location>
        <begin position="1"/>
        <end position="23"/>
    </location>
</feature>
<evidence type="ECO:0000313" key="3">
    <source>
        <dbReference type="EMBL" id="PAA71533.1"/>
    </source>
</evidence>
<sequence length="302" mass="32811">MAAVVDHALLIIFIFFLTSLATATVSETEFNADESPSLGPTNSVSAAESVTARSDIECSTLCSAAQSSPGSGCKSWAFASATGRCFLSSNRTFGFEFASSIGASVFRGQEDLPLNNCTTMVGSRKFCVIQQRVSDQYSFARSYAEYENGFGDSQNFWIGLKKLNNLTGSTPRLFRMEAVNLQNNLLYVCEYSSFSVAGASSDYQLSVTGYLTGSSNTTGESFSYNNGLLFSAIDAGSNTNCAQKDGGAGWWFSGCTYVNPNGYFNLSEINNNGDNEHFMQWRYAGPDGTRRMLRSIRLMLQV</sequence>
<feature type="chain" id="PRO_5012447503" description="Fibrinogen C-terminal domain-containing protein" evidence="1">
    <location>
        <begin position="24"/>
        <end position="302"/>
    </location>
</feature>
<reference evidence="3 4" key="1">
    <citation type="submission" date="2017-06" db="EMBL/GenBank/DDBJ databases">
        <title>A platform for efficient transgenesis in Macrostomum lignano, a flatworm model organism for stem cell research.</title>
        <authorList>
            <person name="Berezikov E."/>
        </authorList>
    </citation>
    <scope>NUCLEOTIDE SEQUENCE [LARGE SCALE GENOMIC DNA]</scope>
    <source>
        <strain evidence="3">DV1</strain>
        <tissue evidence="3">Whole organism</tissue>
    </source>
</reference>